<organism evidence="1 2">
    <name type="scientific">Peronosclerospora sorghi</name>
    <dbReference type="NCBI Taxonomy" id="230839"/>
    <lineage>
        <taxon>Eukaryota</taxon>
        <taxon>Sar</taxon>
        <taxon>Stramenopiles</taxon>
        <taxon>Oomycota</taxon>
        <taxon>Peronosporomycetes</taxon>
        <taxon>Peronosporales</taxon>
        <taxon>Peronosporaceae</taxon>
        <taxon>Peronosclerospora</taxon>
    </lineage>
</organism>
<reference evidence="1 2" key="1">
    <citation type="journal article" date="2022" name="bioRxiv">
        <title>The genome of the oomycete Peronosclerospora sorghi, a cosmopolitan pathogen of maize and sorghum, is inflated with dispersed pseudogenes.</title>
        <authorList>
            <person name="Fletcher K."/>
            <person name="Martin F."/>
            <person name="Isakeit T."/>
            <person name="Cavanaugh K."/>
            <person name="Magill C."/>
            <person name="Michelmore R."/>
        </authorList>
    </citation>
    <scope>NUCLEOTIDE SEQUENCE [LARGE SCALE GENOMIC DNA]</scope>
    <source>
        <strain evidence="1">P6</strain>
    </source>
</reference>
<evidence type="ECO:0000313" key="1">
    <source>
        <dbReference type="EMBL" id="KAI9915292.1"/>
    </source>
</evidence>
<name>A0ACC0W968_9STRA</name>
<gene>
    <name evidence="1" type="ORF">PsorP6_007698</name>
</gene>
<dbReference type="EMBL" id="CM047582">
    <property type="protein sequence ID" value="KAI9915292.1"/>
    <property type="molecule type" value="Genomic_DNA"/>
</dbReference>
<dbReference type="Proteomes" id="UP001163321">
    <property type="component" value="Chromosome 3"/>
</dbReference>
<accession>A0ACC0W968</accession>
<comment type="caution">
    <text evidence="1">The sequence shown here is derived from an EMBL/GenBank/DDBJ whole genome shotgun (WGS) entry which is preliminary data.</text>
</comment>
<sequence>MEENMLASAPVEAENIAVCIRVRTMNHREMRSRDAHALRCVPSMNVVSLMDPETGAPPSGESNVFQYDENFDASSDTHAIYERVGRRIVRSPLGGINGTIFSYGQKISVKTFTMQGDGKMSLDPEANNSSRSLTIGG</sequence>
<proteinExistence type="predicted"/>
<evidence type="ECO:0000313" key="2">
    <source>
        <dbReference type="Proteomes" id="UP001163321"/>
    </source>
</evidence>
<protein>
    <submittedName>
        <fullName evidence="1">Uncharacterized protein</fullName>
    </submittedName>
</protein>
<keyword evidence="2" id="KW-1185">Reference proteome</keyword>